<keyword evidence="2" id="KW-1185">Reference proteome</keyword>
<dbReference type="Gene3D" id="3.60.130.30">
    <property type="match status" value="1"/>
</dbReference>
<dbReference type="Proteomes" id="UP000799118">
    <property type="component" value="Unassembled WGS sequence"/>
</dbReference>
<dbReference type="OrthoDB" id="3202607at2759"/>
<gene>
    <name evidence="1" type="ORF">BT96DRAFT_814613</name>
</gene>
<dbReference type="AlphaFoldDB" id="A0A6A4I140"/>
<proteinExistence type="predicted"/>
<protein>
    <submittedName>
        <fullName evidence="1">Uncharacterized protein</fullName>
    </submittedName>
</protein>
<name>A0A6A4I140_9AGAR</name>
<dbReference type="EMBL" id="ML769423">
    <property type="protein sequence ID" value="KAE9403703.1"/>
    <property type="molecule type" value="Genomic_DNA"/>
</dbReference>
<evidence type="ECO:0000313" key="1">
    <source>
        <dbReference type="EMBL" id="KAE9403703.1"/>
    </source>
</evidence>
<accession>A0A6A4I140</accession>
<organism evidence="1 2">
    <name type="scientific">Gymnopus androsaceus JB14</name>
    <dbReference type="NCBI Taxonomy" id="1447944"/>
    <lineage>
        <taxon>Eukaryota</taxon>
        <taxon>Fungi</taxon>
        <taxon>Dikarya</taxon>
        <taxon>Basidiomycota</taxon>
        <taxon>Agaricomycotina</taxon>
        <taxon>Agaricomycetes</taxon>
        <taxon>Agaricomycetidae</taxon>
        <taxon>Agaricales</taxon>
        <taxon>Marasmiineae</taxon>
        <taxon>Omphalotaceae</taxon>
        <taxon>Gymnopus</taxon>
    </lineage>
</organism>
<sequence length="243" mass="27343">MEWLYQCVKVSEALKNHRRGRHISLPCGYGFGGGRLMPGSYANTLHNTRLIQQALDSSDIQALATYADRRLRAFFPKLHALALNLDRQIVDVDNPQIKCAFKDCCYPACHLNLHNAATIIHADYWNLVFLMCAVVCMGHFDHTRSVHFIAWSLGLVFEFPSGSAMYIPSACVTHSNTPLAPHEHRSSMAFFVPAGLVQWYHNGFCSDKDFCEHASPKQLGDWKEYCANLWEVGLGLFQPAVAL</sequence>
<evidence type="ECO:0000313" key="2">
    <source>
        <dbReference type="Proteomes" id="UP000799118"/>
    </source>
</evidence>
<reference evidence="1" key="1">
    <citation type="journal article" date="2019" name="Environ. Microbiol.">
        <title>Fungal ecological strategies reflected in gene transcription - a case study of two litter decomposers.</title>
        <authorList>
            <person name="Barbi F."/>
            <person name="Kohler A."/>
            <person name="Barry K."/>
            <person name="Baskaran P."/>
            <person name="Daum C."/>
            <person name="Fauchery L."/>
            <person name="Ihrmark K."/>
            <person name="Kuo A."/>
            <person name="LaButti K."/>
            <person name="Lipzen A."/>
            <person name="Morin E."/>
            <person name="Grigoriev I.V."/>
            <person name="Henrissat B."/>
            <person name="Lindahl B."/>
            <person name="Martin F."/>
        </authorList>
    </citation>
    <scope>NUCLEOTIDE SEQUENCE</scope>
    <source>
        <strain evidence="1">JB14</strain>
    </source>
</reference>